<evidence type="ECO:0000313" key="5">
    <source>
        <dbReference type="Proteomes" id="UP000245362"/>
    </source>
</evidence>
<dbReference type="OrthoDB" id="1316910at2"/>
<dbReference type="Pfam" id="PF00563">
    <property type="entry name" value="EAL"/>
    <property type="match status" value="1"/>
</dbReference>
<sequence>MTRFNLADKASFLFSSGILLVVFVCLLLTRYFYIQQIDTIEQTQLNDSARLAKTAISSLATEQEEYSYDWAHWDETYLLLKESDPTYAGRNLGYNGLTTLKLSLMMFVNKDKDIIESAFIPPDSAGGDAITAVPDSYLSVLFRSQALNRLFTSPATDTTSTSGLLNMAGTPWLISVTNVTDSLEEQDTNGWMIWGTPLSSKFPSKLKPLLSDKYEITGLPETTQETQPVIVRTPHAITRTDWLTGIDGNPVAQIHTTTERVLYQHANHIINTISLILGVATVITLFVVLYLFRTKIGTSFTRLEEEHQTQTGIIDSLSSQDQVSGLHNRQSVLMKLHKLLSEPDLSFSLLYISVDRLKPLSQIFGHRTVETIIRHLAQSFTRYAPGSAIVGRVTESDFVIACPHTQSGQALMACAENIANLYRRQTIIDDLDIQLAVSIGYLEDASVLNGAEETLTCGKYTAQISGAPHQHGITRFSDSVIRQFTQHQQLQKDLASAIKTKAIAPYYQPIVDAKGGQAVGFEALARWTHPELGMISPGIFIPMAEERNFIITLGEQILEQSCRFISQLNRERQQHGLPPMTIHVNLSAPHLQHHGLLPYIDSLLKRFDIEPHLLTLELTESILIDSVSDVTELLTQLRKKHIRIAIDDFGTGFSSLSTLSSFPVDVIKLDRNFVLQLEHNEKGYALVRNIVQLAKDMQLNTVIEGVETERQRKTFTQLNVDTIQGFYFYKPMPAESALYQFSEPEY</sequence>
<dbReference type="SUPFAM" id="SSF141868">
    <property type="entry name" value="EAL domain-like"/>
    <property type="match status" value="1"/>
</dbReference>
<keyword evidence="1" id="KW-1133">Transmembrane helix</keyword>
<organism evidence="4 5">
    <name type="scientific">Vibrio albus</name>
    <dbReference type="NCBI Taxonomy" id="2200953"/>
    <lineage>
        <taxon>Bacteria</taxon>
        <taxon>Pseudomonadati</taxon>
        <taxon>Pseudomonadota</taxon>
        <taxon>Gammaproteobacteria</taxon>
        <taxon>Vibrionales</taxon>
        <taxon>Vibrionaceae</taxon>
        <taxon>Vibrio</taxon>
    </lineage>
</organism>
<gene>
    <name evidence="4" type="ORF">DI392_08950</name>
</gene>
<dbReference type="SMART" id="SM00267">
    <property type="entry name" value="GGDEF"/>
    <property type="match status" value="1"/>
</dbReference>
<proteinExistence type="predicted"/>
<dbReference type="Gene3D" id="3.20.20.450">
    <property type="entry name" value="EAL domain"/>
    <property type="match status" value="1"/>
</dbReference>
<evidence type="ECO:0000259" key="2">
    <source>
        <dbReference type="PROSITE" id="PS50883"/>
    </source>
</evidence>
<dbReference type="Pfam" id="PF05228">
    <property type="entry name" value="CHASE4"/>
    <property type="match status" value="1"/>
</dbReference>
<dbReference type="EMBL" id="QFWT01000004">
    <property type="protein sequence ID" value="PWI33584.1"/>
    <property type="molecule type" value="Genomic_DNA"/>
</dbReference>
<keyword evidence="5" id="KW-1185">Reference proteome</keyword>
<dbReference type="InterPro" id="IPR007892">
    <property type="entry name" value="CHASE4"/>
</dbReference>
<dbReference type="InterPro" id="IPR029787">
    <property type="entry name" value="Nucleotide_cyclase"/>
</dbReference>
<name>A0A2U3BA32_9VIBR</name>
<dbReference type="CDD" id="cd01948">
    <property type="entry name" value="EAL"/>
    <property type="match status" value="1"/>
</dbReference>
<dbReference type="InterPro" id="IPR035919">
    <property type="entry name" value="EAL_sf"/>
</dbReference>
<dbReference type="PROSITE" id="PS50887">
    <property type="entry name" value="GGDEF"/>
    <property type="match status" value="1"/>
</dbReference>
<dbReference type="AlphaFoldDB" id="A0A2U3BA32"/>
<dbReference type="InterPro" id="IPR000160">
    <property type="entry name" value="GGDEF_dom"/>
</dbReference>
<dbReference type="PANTHER" id="PTHR33121">
    <property type="entry name" value="CYCLIC DI-GMP PHOSPHODIESTERASE PDEF"/>
    <property type="match status" value="1"/>
</dbReference>
<evidence type="ECO:0008006" key="6">
    <source>
        <dbReference type="Google" id="ProtNLM"/>
    </source>
</evidence>
<keyword evidence="1" id="KW-0472">Membrane</keyword>
<dbReference type="Gene3D" id="3.30.70.270">
    <property type="match status" value="1"/>
</dbReference>
<dbReference type="RefSeq" id="WP_109319575.1">
    <property type="nucleotide sequence ID" value="NZ_QFWT01000004.1"/>
</dbReference>
<accession>A0A2U3BA32</accession>
<dbReference type="GO" id="GO:0071111">
    <property type="term" value="F:cyclic-guanylate-specific phosphodiesterase activity"/>
    <property type="evidence" value="ECO:0007669"/>
    <property type="project" value="InterPro"/>
</dbReference>
<keyword evidence="1" id="KW-0812">Transmembrane</keyword>
<dbReference type="SMART" id="SM00052">
    <property type="entry name" value="EAL"/>
    <property type="match status" value="1"/>
</dbReference>
<reference evidence="4 5" key="1">
    <citation type="submission" date="2018-05" db="EMBL/GenBank/DDBJ databases">
        <title>Vibrio limimaris sp. nov., isolated from marine sediment.</title>
        <authorList>
            <person name="Li C.-M."/>
        </authorList>
    </citation>
    <scope>NUCLEOTIDE SEQUENCE [LARGE SCALE GENOMIC DNA]</scope>
    <source>
        <strain evidence="4 5">E4404</strain>
    </source>
</reference>
<feature type="domain" description="GGDEF" evidence="3">
    <location>
        <begin position="345"/>
        <end position="478"/>
    </location>
</feature>
<comment type="caution">
    <text evidence="4">The sequence shown here is derived from an EMBL/GenBank/DDBJ whole genome shotgun (WGS) entry which is preliminary data.</text>
</comment>
<evidence type="ECO:0000259" key="3">
    <source>
        <dbReference type="PROSITE" id="PS50887"/>
    </source>
</evidence>
<feature type="transmembrane region" description="Helical" evidence="1">
    <location>
        <begin position="269"/>
        <end position="292"/>
    </location>
</feature>
<protein>
    <recommendedName>
        <fullName evidence="6">EAL domain-containing protein</fullName>
    </recommendedName>
</protein>
<dbReference type="NCBIfam" id="TIGR00254">
    <property type="entry name" value="GGDEF"/>
    <property type="match status" value="1"/>
</dbReference>
<dbReference type="PANTHER" id="PTHR33121:SF79">
    <property type="entry name" value="CYCLIC DI-GMP PHOSPHODIESTERASE PDED-RELATED"/>
    <property type="match status" value="1"/>
</dbReference>
<evidence type="ECO:0000313" key="4">
    <source>
        <dbReference type="EMBL" id="PWI33584.1"/>
    </source>
</evidence>
<evidence type="ECO:0000256" key="1">
    <source>
        <dbReference type="SAM" id="Phobius"/>
    </source>
</evidence>
<dbReference type="InterPro" id="IPR043128">
    <property type="entry name" value="Rev_trsase/Diguanyl_cyclase"/>
</dbReference>
<feature type="domain" description="EAL" evidence="2">
    <location>
        <begin position="487"/>
        <end position="745"/>
    </location>
</feature>
<feature type="transmembrane region" description="Helical" evidence="1">
    <location>
        <begin position="12"/>
        <end position="33"/>
    </location>
</feature>
<dbReference type="Proteomes" id="UP000245362">
    <property type="component" value="Unassembled WGS sequence"/>
</dbReference>
<dbReference type="SUPFAM" id="SSF55073">
    <property type="entry name" value="Nucleotide cyclase"/>
    <property type="match status" value="1"/>
</dbReference>
<dbReference type="Pfam" id="PF00990">
    <property type="entry name" value="GGDEF"/>
    <property type="match status" value="1"/>
</dbReference>
<dbReference type="InterPro" id="IPR001633">
    <property type="entry name" value="EAL_dom"/>
</dbReference>
<dbReference type="PROSITE" id="PS50883">
    <property type="entry name" value="EAL"/>
    <property type="match status" value="1"/>
</dbReference>
<dbReference type="InterPro" id="IPR050706">
    <property type="entry name" value="Cyclic-di-GMP_PDE-like"/>
</dbReference>